<sequence>MAPSVPSRRMQCPSRKLPKDESHSNNDTPFELEENYRNSSEETLVPAEIDPVRGKKRNLQVKKRKRAYEKYSTNQQAALDFLQNMDVTTDGWCQLSTLAPNKPGGYAQVSSDGAKKFCTLQEMVVFAAGLKTSSDTQISHLCDKPLCTVPSHVTVESPEYNNRRKGCVAWMPCGHYVDCPLRTLCCEHRPRCITFAEGFGSYEDFLERGVHEKELLPDEMCFPRKRRKVRSQI</sequence>
<evidence type="ECO:0000259" key="2">
    <source>
        <dbReference type="Pfam" id="PF05551"/>
    </source>
</evidence>
<reference evidence="3" key="2">
    <citation type="submission" date="2020-11" db="EMBL/GenBank/DDBJ databases">
        <title>Whole genome sequencing of Colletotrichum sp.</title>
        <authorList>
            <person name="Li H."/>
        </authorList>
    </citation>
    <scope>NUCLEOTIDE SEQUENCE</scope>
    <source>
        <strain evidence="3">CkLH20</strain>
    </source>
</reference>
<dbReference type="Proteomes" id="UP000781932">
    <property type="component" value="Unassembled WGS sequence"/>
</dbReference>
<dbReference type="AlphaFoldDB" id="A0A9P6IGL1"/>
<gene>
    <name evidence="3" type="ORF">CkaCkLH20_00521</name>
</gene>
<evidence type="ECO:0000313" key="4">
    <source>
        <dbReference type="Proteomes" id="UP000781932"/>
    </source>
</evidence>
<protein>
    <recommendedName>
        <fullName evidence="2">Zinc-binding loop region of homing endonuclease domain-containing protein</fullName>
    </recommendedName>
</protein>
<feature type="domain" description="Zinc-binding loop region of homing endonuclease" evidence="2">
    <location>
        <begin position="91"/>
        <end position="197"/>
    </location>
</feature>
<dbReference type="InterPro" id="IPR044930">
    <property type="entry name" value="Homing_endonuclease_His-Me"/>
</dbReference>
<comment type="caution">
    <text evidence="3">The sequence shown here is derived from an EMBL/GenBank/DDBJ whole genome shotgun (WGS) entry which is preliminary data.</text>
</comment>
<dbReference type="SUPFAM" id="SSF54060">
    <property type="entry name" value="His-Me finger endonucleases"/>
    <property type="match status" value="1"/>
</dbReference>
<evidence type="ECO:0000313" key="3">
    <source>
        <dbReference type="EMBL" id="KAF9882485.1"/>
    </source>
</evidence>
<name>A0A9P6IGL1_9PEZI</name>
<dbReference type="GeneID" id="62156315"/>
<dbReference type="Gene3D" id="3.90.75.10">
    <property type="entry name" value="Homing Intron 3 (I-ppo) Encoded Endonuclease, Chain A"/>
    <property type="match status" value="1"/>
</dbReference>
<dbReference type="GO" id="GO:0004519">
    <property type="term" value="F:endonuclease activity"/>
    <property type="evidence" value="ECO:0007669"/>
    <property type="project" value="InterPro"/>
</dbReference>
<dbReference type="Pfam" id="PF05551">
    <property type="entry name" value="zf-His_Me_endon"/>
    <property type="match status" value="1"/>
</dbReference>
<dbReference type="InterPro" id="IPR008704">
    <property type="entry name" value="Endonuclease_Zinc-binding_loop"/>
</dbReference>
<reference evidence="3" key="1">
    <citation type="submission" date="2020-03" db="EMBL/GenBank/DDBJ databases">
        <authorList>
            <person name="He L."/>
        </authorList>
    </citation>
    <scope>NUCLEOTIDE SEQUENCE</scope>
    <source>
        <strain evidence="3">CkLH20</strain>
    </source>
</reference>
<dbReference type="RefSeq" id="XP_038751946.1">
    <property type="nucleotide sequence ID" value="XM_038883241.1"/>
</dbReference>
<accession>A0A9P6IGL1</accession>
<evidence type="ECO:0000256" key="1">
    <source>
        <dbReference type="SAM" id="MobiDB-lite"/>
    </source>
</evidence>
<dbReference type="InterPro" id="IPR044925">
    <property type="entry name" value="His-Me_finger_sf"/>
</dbReference>
<dbReference type="EMBL" id="JAATWM020000001">
    <property type="protein sequence ID" value="KAF9882485.1"/>
    <property type="molecule type" value="Genomic_DNA"/>
</dbReference>
<organism evidence="3 4">
    <name type="scientific">Colletotrichum karsti</name>
    <dbReference type="NCBI Taxonomy" id="1095194"/>
    <lineage>
        <taxon>Eukaryota</taxon>
        <taxon>Fungi</taxon>
        <taxon>Dikarya</taxon>
        <taxon>Ascomycota</taxon>
        <taxon>Pezizomycotina</taxon>
        <taxon>Sordariomycetes</taxon>
        <taxon>Hypocreomycetidae</taxon>
        <taxon>Glomerellales</taxon>
        <taxon>Glomerellaceae</taxon>
        <taxon>Colletotrichum</taxon>
        <taxon>Colletotrichum boninense species complex</taxon>
    </lineage>
</organism>
<proteinExistence type="predicted"/>
<dbReference type="OrthoDB" id="5272330at2759"/>
<feature type="region of interest" description="Disordered" evidence="1">
    <location>
        <begin position="1"/>
        <end position="42"/>
    </location>
</feature>
<keyword evidence="4" id="KW-1185">Reference proteome</keyword>